<dbReference type="Proteomes" id="UP001055879">
    <property type="component" value="Linkage Group LG17"/>
</dbReference>
<proteinExistence type="predicted"/>
<keyword evidence="2" id="KW-1185">Reference proteome</keyword>
<evidence type="ECO:0000313" key="2">
    <source>
        <dbReference type="Proteomes" id="UP001055879"/>
    </source>
</evidence>
<gene>
    <name evidence="1" type="ORF">L6452_42663</name>
</gene>
<sequence>MISSKSVDSIYFVRVDGRTRSTQIEVRTLFFNGISVLSLSSIGTYASPTHYLFFATSFRQSHFVNFNPNCNVNAVSGLPAELKKKNHLSYFYSTFAFTGAVNMSEERLLSPTPWKNKTCRQMPKIASI</sequence>
<reference evidence="2" key="1">
    <citation type="journal article" date="2022" name="Mol. Ecol. Resour.">
        <title>The genomes of chicory, endive, great burdock and yacon provide insights into Asteraceae palaeo-polyploidization history and plant inulin production.</title>
        <authorList>
            <person name="Fan W."/>
            <person name="Wang S."/>
            <person name="Wang H."/>
            <person name="Wang A."/>
            <person name="Jiang F."/>
            <person name="Liu H."/>
            <person name="Zhao H."/>
            <person name="Xu D."/>
            <person name="Zhang Y."/>
        </authorList>
    </citation>
    <scope>NUCLEOTIDE SEQUENCE [LARGE SCALE GENOMIC DNA]</scope>
    <source>
        <strain evidence="2">cv. Niubang</strain>
    </source>
</reference>
<evidence type="ECO:0000313" key="1">
    <source>
        <dbReference type="EMBL" id="KAI3667597.1"/>
    </source>
</evidence>
<comment type="caution">
    <text evidence="1">The sequence shown here is derived from an EMBL/GenBank/DDBJ whole genome shotgun (WGS) entry which is preliminary data.</text>
</comment>
<reference evidence="1 2" key="2">
    <citation type="journal article" date="2022" name="Mol. Ecol. Resour.">
        <title>The genomes of chicory, endive, great burdock and yacon provide insights into Asteraceae paleo-polyploidization history and plant inulin production.</title>
        <authorList>
            <person name="Fan W."/>
            <person name="Wang S."/>
            <person name="Wang H."/>
            <person name="Wang A."/>
            <person name="Jiang F."/>
            <person name="Liu H."/>
            <person name="Zhao H."/>
            <person name="Xu D."/>
            <person name="Zhang Y."/>
        </authorList>
    </citation>
    <scope>NUCLEOTIDE SEQUENCE [LARGE SCALE GENOMIC DNA]</scope>
    <source>
        <strain evidence="2">cv. Niubang</strain>
    </source>
</reference>
<name>A0ACB8XJH1_ARCLA</name>
<dbReference type="EMBL" id="CM042063">
    <property type="protein sequence ID" value="KAI3667597.1"/>
    <property type="molecule type" value="Genomic_DNA"/>
</dbReference>
<accession>A0ACB8XJH1</accession>
<organism evidence="1 2">
    <name type="scientific">Arctium lappa</name>
    <name type="common">Greater burdock</name>
    <name type="synonym">Lappa major</name>
    <dbReference type="NCBI Taxonomy" id="4217"/>
    <lineage>
        <taxon>Eukaryota</taxon>
        <taxon>Viridiplantae</taxon>
        <taxon>Streptophyta</taxon>
        <taxon>Embryophyta</taxon>
        <taxon>Tracheophyta</taxon>
        <taxon>Spermatophyta</taxon>
        <taxon>Magnoliopsida</taxon>
        <taxon>eudicotyledons</taxon>
        <taxon>Gunneridae</taxon>
        <taxon>Pentapetalae</taxon>
        <taxon>asterids</taxon>
        <taxon>campanulids</taxon>
        <taxon>Asterales</taxon>
        <taxon>Asteraceae</taxon>
        <taxon>Carduoideae</taxon>
        <taxon>Cardueae</taxon>
        <taxon>Arctiinae</taxon>
        <taxon>Arctium</taxon>
    </lineage>
</organism>
<protein>
    <submittedName>
        <fullName evidence="1">Uncharacterized protein</fullName>
    </submittedName>
</protein>